<evidence type="ECO:0000256" key="4">
    <source>
        <dbReference type="SAM" id="SignalP"/>
    </source>
</evidence>
<dbReference type="EMBL" id="GITU01002202">
    <property type="protein sequence ID" value="MBC1170905.1"/>
    <property type="molecule type" value="Transcribed_RNA"/>
</dbReference>
<dbReference type="EMBL" id="AJWK01013051">
    <property type="status" value="NOT_ANNOTATED_CDS"/>
    <property type="molecule type" value="Genomic_DNA"/>
</dbReference>
<dbReference type="Proteomes" id="UP000092461">
    <property type="component" value="Unassembled WGS sequence"/>
</dbReference>
<dbReference type="GO" id="GO:0005615">
    <property type="term" value="C:extracellular space"/>
    <property type="evidence" value="ECO:0007669"/>
    <property type="project" value="TreeGrafter"/>
</dbReference>
<dbReference type="PROSITE" id="PS00233">
    <property type="entry name" value="CHIT_BIND_RR_1"/>
    <property type="match status" value="2"/>
</dbReference>
<reference evidence="7" key="1">
    <citation type="submission" date="2012-05" db="EMBL/GenBank/DDBJ databases">
        <title>Whole Genome Assembly of Lutzomyia longipalpis.</title>
        <authorList>
            <person name="Richards S."/>
            <person name="Qu C."/>
            <person name="Dillon R."/>
            <person name="Worley K."/>
            <person name="Scherer S."/>
            <person name="Batterton M."/>
            <person name="Taylor A."/>
            <person name="Hawes A."/>
            <person name="Hernandez B."/>
            <person name="Kovar C."/>
            <person name="Mandapat C."/>
            <person name="Pham C."/>
            <person name="Qu C."/>
            <person name="Jing C."/>
            <person name="Bess C."/>
            <person name="Bandaranaike D."/>
            <person name="Ngo D."/>
            <person name="Ongeri F."/>
            <person name="Arias F."/>
            <person name="Lara F."/>
            <person name="Weissenberger G."/>
            <person name="Kamau G."/>
            <person name="Han H."/>
            <person name="Shen H."/>
            <person name="Dinh H."/>
            <person name="Khalil I."/>
            <person name="Jones J."/>
            <person name="Shafer J."/>
            <person name="Jayaseelan J."/>
            <person name="Quiroz J."/>
            <person name="Blankenburg K."/>
            <person name="Nguyen L."/>
            <person name="Jackson L."/>
            <person name="Francisco L."/>
            <person name="Tang L.-Y."/>
            <person name="Pu L.-L."/>
            <person name="Perales L."/>
            <person name="Lorensuhewa L."/>
            <person name="Munidasa M."/>
            <person name="Coyle M."/>
            <person name="Taylor M."/>
            <person name="Puazo M."/>
            <person name="Firestine M."/>
            <person name="Scheel M."/>
            <person name="Javaid M."/>
            <person name="Wang M."/>
            <person name="Li M."/>
            <person name="Tabassum N."/>
            <person name="Saada N."/>
            <person name="Osuji N."/>
            <person name="Aqrawi P."/>
            <person name="Fu Q."/>
            <person name="Thornton R."/>
            <person name="Raj R."/>
            <person name="Goodspeed R."/>
            <person name="Mata R."/>
            <person name="Najjar R."/>
            <person name="Gubbala S."/>
            <person name="Lee S."/>
            <person name="Denson S."/>
            <person name="Patil S."/>
            <person name="Macmil S."/>
            <person name="Qi S."/>
            <person name="Matskevitch T."/>
            <person name="Palculict T."/>
            <person name="Mathew T."/>
            <person name="Vee V."/>
            <person name="Velamala V."/>
            <person name="Korchina V."/>
            <person name="Cai W."/>
            <person name="Liu W."/>
            <person name="Dai W."/>
            <person name="Zou X."/>
            <person name="Zhu Y."/>
            <person name="Zhang Y."/>
            <person name="Wu Y.-Q."/>
            <person name="Xin Y."/>
            <person name="Nazarath L."/>
            <person name="Kovar C."/>
            <person name="Han Y."/>
            <person name="Muzny D."/>
            <person name="Gibbs R."/>
        </authorList>
    </citation>
    <scope>NUCLEOTIDE SEQUENCE [LARGE SCALE GENOMIC DNA]</scope>
    <source>
        <strain evidence="7">Jacobina</strain>
    </source>
</reference>
<organism evidence="6 7">
    <name type="scientific">Lutzomyia longipalpis</name>
    <name type="common">Sand fly</name>
    <dbReference type="NCBI Taxonomy" id="7200"/>
    <lineage>
        <taxon>Eukaryota</taxon>
        <taxon>Metazoa</taxon>
        <taxon>Ecdysozoa</taxon>
        <taxon>Arthropoda</taxon>
        <taxon>Hexapoda</taxon>
        <taxon>Insecta</taxon>
        <taxon>Pterygota</taxon>
        <taxon>Neoptera</taxon>
        <taxon>Endopterygota</taxon>
        <taxon>Diptera</taxon>
        <taxon>Nematocera</taxon>
        <taxon>Psychodoidea</taxon>
        <taxon>Psychodidae</taxon>
        <taxon>Lutzomyia</taxon>
        <taxon>Lutzomyia</taxon>
    </lineage>
</organism>
<feature type="compositionally biased region" description="Acidic residues" evidence="3">
    <location>
        <begin position="450"/>
        <end position="466"/>
    </location>
</feature>
<keyword evidence="4" id="KW-0732">Signal</keyword>
<protein>
    <submittedName>
        <fullName evidence="5">Putative cuticle protein-like dendroctonus ponderosae</fullName>
    </submittedName>
</protein>
<evidence type="ECO:0000313" key="6">
    <source>
        <dbReference type="EnsemblMetazoa" id="LLOJ004127-PA"/>
    </source>
</evidence>
<keyword evidence="1 2" id="KW-0193">Cuticle</keyword>
<feature type="region of interest" description="Disordered" evidence="3">
    <location>
        <begin position="444"/>
        <end position="466"/>
    </location>
</feature>
<dbReference type="PROSITE" id="PS51155">
    <property type="entry name" value="CHIT_BIND_RR_2"/>
    <property type="match status" value="2"/>
</dbReference>
<proteinExistence type="predicted"/>
<evidence type="ECO:0000256" key="3">
    <source>
        <dbReference type="SAM" id="MobiDB-lite"/>
    </source>
</evidence>
<dbReference type="EnsemblMetazoa" id="LLOJ004127-RA">
    <property type="protein sequence ID" value="LLOJ004127-PA"/>
    <property type="gene ID" value="LLOJ004127"/>
</dbReference>
<evidence type="ECO:0000313" key="7">
    <source>
        <dbReference type="Proteomes" id="UP000092461"/>
    </source>
</evidence>
<dbReference type="Pfam" id="PF00379">
    <property type="entry name" value="Chitin_bind_4"/>
    <property type="match status" value="2"/>
</dbReference>
<dbReference type="AlphaFoldDB" id="A0A1B0CI65"/>
<feature type="chain" id="PRO_5044555314" evidence="4">
    <location>
        <begin position="19"/>
        <end position="466"/>
    </location>
</feature>
<dbReference type="GO" id="GO:0031012">
    <property type="term" value="C:extracellular matrix"/>
    <property type="evidence" value="ECO:0007669"/>
    <property type="project" value="TreeGrafter"/>
</dbReference>
<dbReference type="GO" id="GO:0042302">
    <property type="term" value="F:structural constituent of cuticle"/>
    <property type="evidence" value="ECO:0007669"/>
    <property type="project" value="UniProtKB-UniRule"/>
</dbReference>
<evidence type="ECO:0000313" key="5">
    <source>
        <dbReference type="EMBL" id="MBC1170905.1"/>
    </source>
</evidence>
<keyword evidence="7" id="KW-1185">Reference proteome</keyword>
<dbReference type="InterPro" id="IPR031311">
    <property type="entry name" value="CHIT_BIND_RR_consensus"/>
</dbReference>
<dbReference type="PANTHER" id="PTHR12236:SF76">
    <property type="entry name" value="ADULT-SPECIFIC CUTICULAR PROTEIN ACP-20-LIKE PROTEIN"/>
    <property type="match status" value="1"/>
</dbReference>
<evidence type="ECO:0000256" key="2">
    <source>
        <dbReference type="PROSITE-ProRule" id="PRU00497"/>
    </source>
</evidence>
<dbReference type="VEuPathDB" id="VectorBase:LLOJ004127"/>
<evidence type="ECO:0000256" key="1">
    <source>
        <dbReference type="ARBA" id="ARBA00022460"/>
    </source>
</evidence>
<dbReference type="VEuPathDB" id="VectorBase:LLONM1_010030"/>
<accession>A0A1B0CI65</accession>
<dbReference type="EMBL" id="AJWK01013052">
    <property type="status" value="NOT_ANNOTATED_CDS"/>
    <property type="molecule type" value="Genomic_DNA"/>
</dbReference>
<dbReference type="PANTHER" id="PTHR12236">
    <property type="entry name" value="STRUCTURAL CONTITUENT OF CUTICLE"/>
    <property type="match status" value="1"/>
</dbReference>
<name>A0A1B0CI65_LUTLO</name>
<dbReference type="InterPro" id="IPR000618">
    <property type="entry name" value="Insect_cuticle"/>
</dbReference>
<dbReference type="InterPro" id="IPR051217">
    <property type="entry name" value="Insect_Cuticle_Struc_Prot"/>
</dbReference>
<sequence length="466" mass="52283">MVLLRTLLLLVVCSYALATVVPAGSIPQAVIVGGLLKAAAIKSAALKVAALKAAAIKGLAIKHFVVPAVMRHYKENRGKYEEIGHKLEAGVHKIEAGVQKFFGRGQEEHSVQGYGSYEHEEPKHEVYYHKESPKWEQHSYGYSHGSAYQEGHIHNHHVPHYSYKYGVDDYHSGDHKTAWESRFGDHVKGEYTIKEPDGTKRIVSYHADPKGGFVADVKKVGAPHWGSHSHYVSHRIGYSAPESTEETIKSAALKVAALKAAAIKGLAIKHFVVPAVMKHYKENRGKYEEIGHKLEAGVHKIEAGVQKFFGRGQEEHSVQGYGSYEHEEPKHEVYYHKESPKWEQHSYGYSHGSAYQEGHIHNHHVPHYSYKYGVDDYHSGDHKTAWESRFGDHVKGEYTIKEPDGTKRIVSYHADPKGGFVADVKKVGAPHWGSHSHYVSHRIGYSAPESTEESEDSYEGYETEED</sequence>
<feature type="signal peptide" evidence="4">
    <location>
        <begin position="1"/>
        <end position="18"/>
    </location>
</feature>
<reference evidence="6" key="3">
    <citation type="submission" date="2020-05" db="UniProtKB">
        <authorList>
            <consortium name="EnsemblMetazoa"/>
        </authorList>
    </citation>
    <scope>IDENTIFICATION</scope>
    <source>
        <strain evidence="6">Jacobina</strain>
    </source>
</reference>
<reference evidence="5" key="2">
    <citation type="journal article" date="2020" name="BMC">
        <title>Leishmania infection induces a limited differential gene expression in the sand fly midgut.</title>
        <authorList>
            <person name="Coutinho-Abreu I.V."/>
            <person name="Serafim T.D."/>
            <person name="Meneses C."/>
            <person name="Kamhawi S."/>
            <person name="Oliveira F."/>
            <person name="Valenzuela J.G."/>
        </authorList>
    </citation>
    <scope>NUCLEOTIDE SEQUENCE</scope>
    <source>
        <strain evidence="5">Jacobina</strain>
        <tissue evidence="5">Midgut</tissue>
    </source>
</reference>
<dbReference type="PRINTS" id="PR00947">
    <property type="entry name" value="CUTICLE"/>
</dbReference>